<dbReference type="GO" id="GO:0097039">
    <property type="term" value="P:protein linear polyubiquitination"/>
    <property type="evidence" value="ECO:0007669"/>
    <property type="project" value="TreeGrafter"/>
</dbReference>
<feature type="domain" description="RING-type" evidence="10">
    <location>
        <begin position="342"/>
        <end position="390"/>
    </location>
</feature>
<evidence type="ECO:0000256" key="6">
    <source>
        <dbReference type="ARBA" id="ARBA00022786"/>
    </source>
</evidence>
<dbReference type="InterPro" id="IPR044066">
    <property type="entry name" value="TRIAD_supradom"/>
</dbReference>
<feature type="region of interest" description="Disordered" evidence="9">
    <location>
        <begin position="58"/>
        <end position="80"/>
    </location>
</feature>
<evidence type="ECO:0000256" key="2">
    <source>
        <dbReference type="ARBA" id="ARBA00022679"/>
    </source>
</evidence>
<evidence type="ECO:0000313" key="13">
    <source>
        <dbReference type="EMBL" id="CAE8618629.1"/>
    </source>
</evidence>
<dbReference type="Pfam" id="PF05773">
    <property type="entry name" value="RWD"/>
    <property type="match status" value="1"/>
</dbReference>
<dbReference type="InterPro" id="IPR013083">
    <property type="entry name" value="Znf_RING/FYVE/PHD"/>
</dbReference>
<evidence type="ECO:0000256" key="5">
    <source>
        <dbReference type="ARBA" id="ARBA00022771"/>
    </source>
</evidence>
<dbReference type="Gene3D" id="3.10.110.10">
    <property type="entry name" value="Ubiquitin Conjugating Enzyme"/>
    <property type="match status" value="1"/>
</dbReference>
<comment type="pathway">
    <text evidence="1">Protein modification; protein ubiquitination.</text>
</comment>
<protein>
    <recommendedName>
        <fullName evidence="15">RBR-type E3 ubiquitin transferase</fullName>
    </recommendedName>
</protein>
<evidence type="ECO:0000259" key="11">
    <source>
        <dbReference type="PROSITE" id="PS50908"/>
    </source>
</evidence>
<dbReference type="PROSITE" id="PS51873">
    <property type="entry name" value="TRIAD"/>
    <property type="match status" value="1"/>
</dbReference>
<dbReference type="PANTHER" id="PTHR22770">
    <property type="entry name" value="UBIQUITIN CONJUGATING ENZYME 7 INTERACTING PROTEIN-RELATED"/>
    <property type="match status" value="1"/>
</dbReference>
<proteinExistence type="predicted"/>
<feature type="region of interest" description="Disordered" evidence="9">
    <location>
        <begin position="98"/>
        <end position="132"/>
    </location>
</feature>
<dbReference type="Pfam" id="PF22191">
    <property type="entry name" value="IBR_1"/>
    <property type="match status" value="1"/>
</dbReference>
<evidence type="ECO:0000256" key="3">
    <source>
        <dbReference type="ARBA" id="ARBA00022723"/>
    </source>
</evidence>
<keyword evidence="5 8" id="KW-0863">Zinc-finger</keyword>
<dbReference type="CDD" id="cd23820">
    <property type="entry name" value="RWD_RNF14"/>
    <property type="match status" value="1"/>
</dbReference>
<organism evidence="13 14">
    <name type="scientific">Polarella glacialis</name>
    <name type="common">Dinoflagellate</name>
    <dbReference type="NCBI Taxonomy" id="89957"/>
    <lineage>
        <taxon>Eukaryota</taxon>
        <taxon>Sar</taxon>
        <taxon>Alveolata</taxon>
        <taxon>Dinophyceae</taxon>
        <taxon>Suessiales</taxon>
        <taxon>Suessiaceae</taxon>
        <taxon>Polarella</taxon>
    </lineage>
</organism>
<dbReference type="SMART" id="SM00184">
    <property type="entry name" value="RING"/>
    <property type="match status" value="3"/>
</dbReference>
<dbReference type="InterPro" id="IPR051628">
    <property type="entry name" value="LUBAC_E3_Ligases"/>
</dbReference>
<keyword evidence="3" id="KW-0479">Metal-binding</keyword>
<feature type="domain" description="RWD" evidence="11">
    <location>
        <begin position="166"/>
        <end position="301"/>
    </location>
</feature>
<name>A0A813FX61_POLGL</name>
<dbReference type="InterPro" id="IPR006575">
    <property type="entry name" value="RWD_dom"/>
</dbReference>
<dbReference type="Gene3D" id="3.30.40.10">
    <property type="entry name" value="Zinc/RING finger domain, C3HC4 (zinc finger)"/>
    <property type="match status" value="1"/>
</dbReference>
<evidence type="ECO:0000313" key="14">
    <source>
        <dbReference type="Proteomes" id="UP000654075"/>
    </source>
</evidence>
<keyword evidence="2" id="KW-0808">Transferase</keyword>
<evidence type="ECO:0000259" key="10">
    <source>
        <dbReference type="PROSITE" id="PS50089"/>
    </source>
</evidence>
<keyword evidence="4" id="KW-0677">Repeat</keyword>
<dbReference type="Proteomes" id="UP000654075">
    <property type="component" value="Unassembled WGS sequence"/>
</dbReference>
<evidence type="ECO:0000256" key="8">
    <source>
        <dbReference type="PROSITE-ProRule" id="PRU00175"/>
    </source>
</evidence>
<dbReference type="PROSITE" id="PS50908">
    <property type="entry name" value="RWD"/>
    <property type="match status" value="1"/>
</dbReference>
<dbReference type="InterPro" id="IPR002867">
    <property type="entry name" value="IBR_dom"/>
</dbReference>
<dbReference type="AlphaFoldDB" id="A0A813FX61"/>
<dbReference type="GO" id="GO:0043161">
    <property type="term" value="P:proteasome-mediated ubiquitin-dependent protein catabolic process"/>
    <property type="evidence" value="ECO:0007669"/>
    <property type="project" value="TreeGrafter"/>
</dbReference>
<sequence length="662" mass="71702">MPSWRGGGGAGRAASHKNEACGQCCAAASAEVVLRVDPNDGASYCSACWEAYYGEKPAAGTESSRPAQPQPPEAVADRHGSVDGKVAPVLAAQGFSKASSSCGDPTSAGASSSAGDPSGSGSGTSSSSQQRRLVAAHRFAGQVAELRNLGTPTTAELEAAQEMRSEEVEALRSFFGEDAVEMLSADGDKLTILQLLVPSEIEGGRAELIVRMPEGEVPAGAVEALPPVSLRLALPTHYPLLADADRGGGGAPVLSLECEHLGSRVLDDLEGELRGMLSERCAGDTMLVELSCSLREKLLQPARLLLSAEEFPGEDPMEIALRLLAYASRERDARRQRESHVCPVCFDEVPGSRGLFLGCSHFGCRDCLLQMAQLHTAEADLGSLRCPVDKCRESFGIQVLRELLGADSQALQKWEELSLRQCLDRMQDVVYCPRCDAEGDGNRIPCIQDEDQMARCAVCEFVFCGRCRGVYHPGIECASADDRMEALEAKAAGSGPQAAAARAELLTLRHLAKTTKNCPRCSVAIEKSEGCSKIHCSNCETLWCWRCGKEITGYDHFATSECRLFDDEEIRRWNQQMKQVDKAQARAHEARFLAQFMNPAELWKQCRECPRCRSVVAREGKNNHLRCHGCLTHFCAKCLAALPKSNPSDHFSKLRICPQHSD</sequence>
<dbReference type="OrthoDB" id="311800at2759"/>
<dbReference type="PROSITE" id="PS50089">
    <property type="entry name" value="ZF_RING_2"/>
    <property type="match status" value="1"/>
</dbReference>
<dbReference type="GO" id="GO:0043130">
    <property type="term" value="F:ubiquitin binding"/>
    <property type="evidence" value="ECO:0007669"/>
    <property type="project" value="TreeGrafter"/>
</dbReference>
<keyword evidence="14" id="KW-1185">Reference proteome</keyword>
<dbReference type="GO" id="GO:0008270">
    <property type="term" value="F:zinc ion binding"/>
    <property type="evidence" value="ECO:0007669"/>
    <property type="project" value="UniProtKB-KW"/>
</dbReference>
<dbReference type="InterPro" id="IPR001841">
    <property type="entry name" value="Znf_RING"/>
</dbReference>
<gene>
    <name evidence="13" type="ORF">PGLA1383_LOCUS36239</name>
</gene>
<evidence type="ECO:0000259" key="12">
    <source>
        <dbReference type="PROSITE" id="PS51873"/>
    </source>
</evidence>
<evidence type="ECO:0000256" key="4">
    <source>
        <dbReference type="ARBA" id="ARBA00022737"/>
    </source>
</evidence>
<evidence type="ECO:0000256" key="7">
    <source>
        <dbReference type="ARBA" id="ARBA00022833"/>
    </source>
</evidence>
<evidence type="ECO:0000256" key="1">
    <source>
        <dbReference type="ARBA" id="ARBA00004906"/>
    </source>
</evidence>
<feature type="compositionally biased region" description="Low complexity" evidence="9">
    <location>
        <begin position="103"/>
        <end position="128"/>
    </location>
</feature>
<dbReference type="GO" id="GO:0004842">
    <property type="term" value="F:ubiquitin-protein transferase activity"/>
    <property type="evidence" value="ECO:0007669"/>
    <property type="project" value="TreeGrafter"/>
</dbReference>
<dbReference type="EMBL" id="CAJNNV010026610">
    <property type="protein sequence ID" value="CAE8618629.1"/>
    <property type="molecule type" value="Genomic_DNA"/>
</dbReference>
<dbReference type="Pfam" id="PF01485">
    <property type="entry name" value="IBR"/>
    <property type="match status" value="1"/>
</dbReference>
<reference evidence="13" key="1">
    <citation type="submission" date="2021-02" db="EMBL/GenBank/DDBJ databases">
        <authorList>
            <person name="Dougan E. K."/>
            <person name="Rhodes N."/>
            <person name="Thang M."/>
            <person name="Chan C."/>
        </authorList>
    </citation>
    <scope>NUCLEOTIDE SEQUENCE</scope>
</reference>
<dbReference type="PANTHER" id="PTHR22770:SF13">
    <property type="entry name" value="RING-TYPE DOMAIN-CONTAINING PROTEIN"/>
    <property type="match status" value="1"/>
</dbReference>
<dbReference type="InterPro" id="IPR016135">
    <property type="entry name" value="UBQ-conjugating_enzyme/RWD"/>
</dbReference>
<evidence type="ECO:0008006" key="15">
    <source>
        <dbReference type="Google" id="ProtNLM"/>
    </source>
</evidence>
<dbReference type="SUPFAM" id="SSF54495">
    <property type="entry name" value="UBC-like"/>
    <property type="match status" value="1"/>
</dbReference>
<dbReference type="SMART" id="SM00647">
    <property type="entry name" value="IBR"/>
    <property type="match status" value="2"/>
</dbReference>
<dbReference type="SUPFAM" id="SSF57850">
    <property type="entry name" value="RING/U-box"/>
    <property type="match status" value="4"/>
</dbReference>
<comment type="caution">
    <text evidence="13">The sequence shown here is derived from an EMBL/GenBank/DDBJ whole genome shotgun (WGS) entry which is preliminary data.</text>
</comment>
<keyword evidence="7" id="KW-0862">Zinc</keyword>
<feature type="domain" description="RING-type" evidence="12">
    <location>
        <begin position="338"/>
        <end position="566"/>
    </location>
</feature>
<dbReference type="GO" id="GO:0000151">
    <property type="term" value="C:ubiquitin ligase complex"/>
    <property type="evidence" value="ECO:0007669"/>
    <property type="project" value="TreeGrafter"/>
</dbReference>
<dbReference type="CDD" id="cd20341">
    <property type="entry name" value="BRcat_RBR_RNF14"/>
    <property type="match status" value="1"/>
</dbReference>
<dbReference type="Gene3D" id="1.20.120.1750">
    <property type="match status" value="1"/>
</dbReference>
<accession>A0A813FX61</accession>
<evidence type="ECO:0000256" key="9">
    <source>
        <dbReference type="SAM" id="MobiDB-lite"/>
    </source>
</evidence>
<keyword evidence="6" id="KW-0833">Ubl conjugation pathway</keyword>